<organism evidence="10 11">
    <name type="scientific">Aromia moschata</name>
    <dbReference type="NCBI Taxonomy" id="1265417"/>
    <lineage>
        <taxon>Eukaryota</taxon>
        <taxon>Metazoa</taxon>
        <taxon>Ecdysozoa</taxon>
        <taxon>Arthropoda</taxon>
        <taxon>Hexapoda</taxon>
        <taxon>Insecta</taxon>
        <taxon>Pterygota</taxon>
        <taxon>Neoptera</taxon>
        <taxon>Endopterygota</taxon>
        <taxon>Coleoptera</taxon>
        <taxon>Polyphaga</taxon>
        <taxon>Cucujiformia</taxon>
        <taxon>Chrysomeloidea</taxon>
        <taxon>Cerambycidae</taxon>
        <taxon>Cerambycinae</taxon>
        <taxon>Callichromatini</taxon>
        <taxon>Aromia</taxon>
    </lineage>
</organism>
<dbReference type="PROSITE" id="PS00139">
    <property type="entry name" value="THIOL_PROTEASE_CYS"/>
    <property type="match status" value="1"/>
</dbReference>
<dbReference type="GO" id="GO:0008234">
    <property type="term" value="F:cysteine-type peptidase activity"/>
    <property type="evidence" value="ECO:0007669"/>
    <property type="project" value="UniProtKB-KW"/>
</dbReference>
<name>A0AAV8XYE1_9CUCU</name>
<dbReference type="EMBL" id="JAPWTK010000293">
    <property type="protein sequence ID" value="KAJ8943318.1"/>
    <property type="molecule type" value="Genomic_DNA"/>
</dbReference>
<evidence type="ECO:0000256" key="5">
    <source>
        <dbReference type="ARBA" id="ARBA00023145"/>
    </source>
</evidence>
<evidence type="ECO:0008006" key="12">
    <source>
        <dbReference type="Google" id="ProtNLM"/>
    </source>
</evidence>
<dbReference type="SMART" id="SM00645">
    <property type="entry name" value="Pept_C1"/>
    <property type="match status" value="1"/>
</dbReference>
<dbReference type="SUPFAM" id="SSF54001">
    <property type="entry name" value="Cysteine proteinases"/>
    <property type="match status" value="1"/>
</dbReference>
<evidence type="ECO:0000256" key="2">
    <source>
        <dbReference type="ARBA" id="ARBA00022670"/>
    </source>
</evidence>
<dbReference type="Pfam" id="PF08246">
    <property type="entry name" value="Inhibitor_I29"/>
    <property type="match status" value="1"/>
</dbReference>
<dbReference type="PROSITE" id="PS00640">
    <property type="entry name" value="THIOL_PROTEASE_ASN"/>
    <property type="match status" value="1"/>
</dbReference>
<gene>
    <name evidence="10" type="ORF">NQ318_004759</name>
</gene>
<evidence type="ECO:0000256" key="3">
    <source>
        <dbReference type="ARBA" id="ARBA00022801"/>
    </source>
</evidence>
<dbReference type="Proteomes" id="UP001162162">
    <property type="component" value="Unassembled WGS sequence"/>
</dbReference>
<evidence type="ECO:0000313" key="11">
    <source>
        <dbReference type="Proteomes" id="UP001162162"/>
    </source>
</evidence>
<evidence type="ECO:0000256" key="4">
    <source>
        <dbReference type="ARBA" id="ARBA00022807"/>
    </source>
</evidence>
<feature type="chain" id="PRO_5043989895" description="Cathepsin L" evidence="7">
    <location>
        <begin position="17"/>
        <end position="320"/>
    </location>
</feature>
<dbReference type="InterPro" id="IPR000169">
    <property type="entry name" value="Pept_cys_AS"/>
</dbReference>
<keyword evidence="2" id="KW-0645">Protease</keyword>
<keyword evidence="4" id="KW-0788">Thiol protease</keyword>
<accession>A0AAV8XYE1</accession>
<dbReference type="InterPro" id="IPR025660">
    <property type="entry name" value="Pept_his_AS"/>
</dbReference>
<evidence type="ECO:0000256" key="6">
    <source>
        <dbReference type="ARBA" id="ARBA00023157"/>
    </source>
</evidence>
<dbReference type="InterPro" id="IPR025661">
    <property type="entry name" value="Pept_asp_AS"/>
</dbReference>
<dbReference type="InterPro" id="IPR039417">
    <property type="entry name" value="Peptidase_C1A_papain-like"/>
</dbReference>
<dbReference type="InterPro" id="IPR000668">
    <property type="entry name" value="Peptidase_C1A_C"/>
</dbReference>
<evidence type="ECO:0000259" key="8">
    <source>
        <dbReference type="SMART" id="SM00645"/>
    </source>
</evidence>
<dbReference type="PROSITE" id="PS00639">
    <property type="entry name" value="THIOL_PROTEASE_HIS"/>
    <property type="match status" value="1"/>
</dbReference>
<dbReference type="PANTHER" id="PTHR12411">
    <property type="entry name" value="CYSTEINE PROTEASE FAMILY C1-RELATED"/>
    <property type="match status" value="1"/>
</dbReference>
<dbReference type="PRINTS" id="PR00705">
    <property type="entry name" value="PAPAIN"/>
</dbReference>
<keyword evidence="11" id="KW-1185">Reference proteome</keyword>
<protein>
    <recommendedName>
        <fullName evidence="12">Cathepsin L</fullName>
    </recommendedName>
</protein>
<evidence type="ECO:0000256" key="7">
    <source>
        <dbReference type="SAM" id="SignalP"/>
    </source>
</evidence>
<comment type="similarity">
    <text evidence="1">Belongs to the peptidase C1 family.</text>
</comment>
<dbReference type="GO" id="GO:0006508">
    <property type="term" value="P:proteolysis"/>
    <property type="evidence" value="ECO:0007669"/>
    <property type="project" value="UniProtKB-KW"/>
</dbReference>
<proteinExistence type="inferred from homology"/>
<dbReference type="AlphaFoldDB" id="A0AAV8XYE1"/>
<evidence type="ECO:0000259" key="9">
    <source>
        <dbReference type="SMART" id="SM00848"/>
    </source>
</evidence>
<keyword evidence="6" id="KW-1015">Disulfide bond</keyword>
<keyword evidence="7" id="KW-0732">Signal</keyword>
<feature type="domain" description="Peptidase C1A papain C-terminal" evidence="8">
    <location>
        <begin position="108"/>
        <end position="318"/>
    </location>
</feature>
<reference evidence="10" key="1">
    <citation type="journal article" date="2023" name="Insect Mol. Biol.">
        <title>Genome sequencing provides insights into the evolution of gene families encoding plant cell wall-degrading enzymes in longhorned beetles.</title>
        <authorList>
            <person name="Shin N.R."/>
            <person name="Okamura Y."/>
            <person name="Kirsch R."/>
            <person name="Pauchet Y."/>
        </authorList>
    </citation>
    <scope>NUCLEOTIDE SEQUENCE</scope>
    <source>
        <strain evidence="10">AMC_N1</strain>
    </source>
</reference>
<evidence type="ECO:0000256" key="1">
    <source>
        <dbReference type="ARBA" id="ARBA00008455"/>
    </source>
</evidence>
<dbReference type="InterPro" id="IPR013128">
    <property type="entry name" value="Peptidase_C1A"/>
</dbReference>
<dbReference type="Pfam" id="PF00112">
    <property type="entry name" value="Peptidase_C1"/>
    <property type="match status" value="1"/>
</dbReference>
<feature type="signal peptide" evidence="7">
    <location>
        <begin position="1"/>
        <end position="16"/>
    </location>
</feature>
<dbReference type="FunFam" id="3.90.70.10:FF:000006">
    <property type="entry name" value="Cathepsin S"/>
    <property type="match status" value="1"/>
</dbReference>
<sequence>MKFLIVLASVVLAISAATDEELWSEFKKNHGREYRNLREEQVRFSIFQQKLRKIETHNARYDKGEETYYLGINQFSDLTQEEFKARLNYASKPNIPYSKVHKASGVKAASEVNWVSQGAVVGVKDQGNCGSCWAFSTTGSLEGQYAIKYGSQVSLSEQNLMDCSTDYGNAACDGGWMIAGFSYVKDQGIETESDYPYTAQSGTSCSFSSSLSVLTISDWTVVNSGDEYSLQDAVANHGPISVAINADYFDDYAGGVYNGECSQEMDHGVLAVGYGTENGLDYWLIKNSWGAEWGESGYLKLARNQNLCGVANDASWPTIN</sequence>
<keyword evidence="5" id="KW-0865">Zymogen</keyword>
<feature type="domain" description="Cathepsin propeptide inhibitor" evidence="9">
    <location>
        <begin position="23"/>
        <end position="83"/>
    </location>
</feature>
<dbReference type="Gene3D" id="3.90.70.10">
    <property type="entry name" value="Cysteine proteinases"/>
    <property type="match status" value="1"/>
</dbReference>
<dbReference type="InterPro" id="IPR038765">
    <property type="entry name" value="Papain-like_cys_pep_sf"/>
</dbReference>
<dbReference type="CDD" id="cd02248">
    <property type="entry name" value="Peptidase_C1A"/>
    <property type="match status" value="1"/>
</dbReference>
<dbReference type="InterPro" id="IPR013201">
    <property type="entry name" value="Prot_inhib_I29"/>
</dbReference>
<dbReference type="SMART" id="SM00848">
    <property type="entry name" value="Inhibitor_I29"/>
    <property type="match status" value="1"/>
</dbReference>
<evidence type="ECO:0000313" key="10">
    <source>
        <dbReference type="EMBL" id="KAJ8943318.1"/>
    </source>
</evidence>
<keyword evidence="3" id="KW-0378">Hydrolase</keyword>
<comment type="caution">
    <text evidence="10">The sequence shown here is derived from an EMBL/GenBank/DDBJ whole genome shotgun (WGS) entry which is preliminary data.</text>
</comment>